<dbReference type="EMBL" id="BOMQ01000017">
    <property type="protein sequence ID" value="GIE47900.1"/>
    <property type="molecule type" value="Genomic_DNA"/>
</dbReference>
<feature type="region of interest" description="Disordered" evidence="1">
    <location>
        <begin position="1"/>
        <end position="59"/>
    </location>
</feature>
<evidence type="ECO:0000313" key="2">
    <source>
        <dbReference type="EMBL" id="GIE47900.1"/>
    </source>
</evidence>
<reference evidence="2" key="1">
    <citation type="submission" date="2021-01" db="EMBL/GenBank/DDBJ databases">
        <title>Whole genome shotgun sequence of Actinoplanes nipponensis NBRC 14063.</title>
        <authorList>
            <person name="Komaki H."/>
            <person name="Tamura T."/>
        </authorList>
    </citation>
    <scope>NUCLEOTIDE SEQUENCE</scope>
    <source>
        <strain evidence="2">NBRC 14063</strain>
    </source>
</reference>
<evidence type="ECO:0000256" key="1">
    <source>
        <dbReference type="SAM" id="MobiDB-lite"/>
    </source>
</evidence>
<sequence>MGAGKAEPSGTERGGTEQGGTEQGGTEQGGAEPRRAEQGGAKLGGAKLGGVAGSPPRRLGGWQVLFRANDAGARRDVASDPTHDGARGCGGIAPSRASTYATRFGRAS</sequence>
<accession>A0A919MSB1</accession>
<protein>
    <submittedName>
        <fullName evidence="2">Uncharacterized protein</fullName>
    </submittedName>
</protein>
<dbReference type="Proteomes" id="UP000647172">
    <property type="component" value="Unassembled WGS sequence"/>
</dbReference>
<name>A0A919MSB1_9ACTN</name>
<gene>
    <name evidence="2" type="ORF">Ani05nite_14340</name>
</gene>
<evidence type="ECO:0000313" key="3">
    <source>
        <dbReference type="Proteomes" id="UP000647172"/>
    </source>
</evidence>
<organism evidence="2 3">
    <name type="scientific">Actinoplanes nipponensis</name>
    <dbReference type="NCBI Taxonomy" id="135950"/>
    <lineage>
        <taxon>Bacteria</taxon>
        <taxon>Bacillati</taxon>
        <taxon>Actinomycetota</taxon>
        <taxon>Actinomycetes</taxon>
        <taxon>Micromonosporales</taxon>
        <taxon>Micromonosporaceae</taxon>
        <taxon>Actinoplanes</taxon>
    </lineage>
</organism>
<dbReference type="AlphaFoldDB" id="A0A919MSB1"/>
<comment type="caution">
    <text evidence="2">The sequence shown here is derived from an EMBL/GenBank/DDBJ whole genome shotgun (WGS) entry which is preliminary data.</text>
</comment>
<keyword evidence="3" id="KW-1185">Reference proteome</keyword>
<feature type="compositionally biased region" description="Gly residues" evidence="1">
    <location>
        <begin position="41"/>
        <end position="52"/>
    </location>
</feature>
<proteinExistence type="predicted"/>
<feature type="compositionally biased region" description="Gly residues" evidence="1">
    <location>
        <begin position="12"/>
        <end position="28"/>
    </location>
</feature>